<dbReference type="PANTHER" id="PTHR12121:SF34">
    <property type="entry name" value="PROTEIN ANGEL"/>
    <property type="match status" value="1"/>
</dbReference>
<dbReference type="InterPro" id="IPR050410">
    <property type="entry name" value="CCR4/nocturin_mRNA_transcr"/>
</dbReference>
<dbReference type="SUPFAM" id="SSF56219">
    <property type="entry name" value="DNase I-like"/>
    <property type="match status" value="1"/>
</dbReference>
<dbReference type="Gene3D" id="3.60.10.10">
    <property type="entry name" value="Endonuclease/exonuclease/phosphatase"/>
    <property type="match status" value="1"/>
</dbReference>
<evidence type="ECO:0000259" key="1">
    <source>
        <dbReference type="Pfam" id="PF03372"/>
    </source>
</evidence>
<keyword evidence="3" id="KW-1185">Reference proteome</keyword>
<gene>
    <name evidence="2" type="ORF">PFISCL1PPCAC_26942</name>
</gene>
<dbReference type="GO" id="GO:0000175">
    <property type="term" value="F:3'-5'-RNA exonuclease activity"/>
    <property type="evidence" value="ECO:0007669"/>
    <property type="project" value="TreeGrafter"/>
</dbReference>
<dbReference type="Proteomes" id="UP001432322">
    <property type="component" value="Unassembled WGS sequence"/>
</dbReference>
<dbReference type="Pfam" id="PF03372">
    <property type="entry name" value="Exo_endo_phos"/>
    <property type="match status" value="1"/>
</dbReference>
<evidence type="ECO:0000313" key="3">
    <source>
        <dbReference type="Proteomes" id="UP001432322"/>
    </source>
</evidence>
<reference evidence="2" key="1">
    <citation type="submission" date="2023-10" db="EMBL/GenBank/DDBJ databases">
        <title>Genome assembly of Pristionchus species.</title>
        <authorList>
            <person name="Yoshida K."/>
            <person name="Sommer R.J."/>
        </authorList>
    </citation>
    <scope>NUCLEOTIDE SEQUENCE</scope>
    <source>
        <strain evidence="2">RS5133</strain>
    </source>
</reference>
<name>A0AAV5WVW2_9BILA</name>
<comment type="caution">
    <text evidence="2">The sequence shown here is derived from an EMBL/GenBank/DDBJ whole genome shotgun (WGS) entry which is preliminary data.</text>
</comment>
<dbReference type="EMBL" id="BTSY01000007">
    <property type="protein sequence ID" value="GMT35645.1"/>
    <property type="molecule type" value="Genomic_DNA"/>
</dbReference>
<dbReference type="InterPro" id="IPR036691">
    <property type="entry name" value="Endo/exonu/phosph_ase_sf"/>
</dbReference>
<feature type="domain" description="Endonuclease/exonuclease/phosphatase" evidence="1">
    <location>
        <begin position="100"/>
        <end position="430"/>
    </location>
</feature>
<sequence>MDNSSSVSRRKGIRETLRFFWCRTSSVVRSLFSRKRVTWAPAETMSTQVKDEMRTSIVEAKLNLEVSDALSSSGDYIREWEKVAEISNEGKSCKFRVASYNILCQQTLEAMPELYNHLDSTSPFFSWSHRWSIIANEIKSLDADILGLQEIPETILKEFIQPLLENLGYAILFHEKTNEEIIHGLVIAVQKEMFEIESHENINFFQLEDSVLDRGNIAQIARVTCRLTGSTLLLSNTHVVFNPFRGDTKFAQLATLFSRIHQFRRNAEPVICLGDFNIEQGSQLYEYITTGRLDTRFLSLRHGSGQLTLDASLADPDEFLFDLPRTTFVHTMMDRSGMIKSRVSDVLYSLDTNLSHIFTHQLKFASVYPPSETLKISTNHADFGNPDFIFFDAGNSSSSSLRLIRRLSLPFSLDLRDAKRWPNEKIPSDHICLLAEFEFIGV</sequence>
<protein>
    <recommendedName>
        <fullName evidence="1">Endonuclease/exonuclease/phosphatase domain-containing protein</fullName>
    </recommendedName>
</protein>
<proteinExistence type="predicted"/>
<organism evidence="2 3">
    <name type="scientific">Pristionchus fissidentatus</name>
    <dbReference type="NCBI Taxonomy" id="1538716"/>
    <lineage>
        <taxon>Eukaryota</taxon>
        <taxon>Metazoa</taxon>
        <taxon>Ecdysozoa</taxon>
        <taxon>Nematoda</taxon>
        <taxon>Chromadorea</taxon>
        <taxon>Rhabditida</taxon>
        <taxon>Rhabditina</taxon>
        <taxon>Diplogasteromorpha</taxon>
        <taxon>Diplogasteroidea</taxon>
        <taxon>Neodiplogasteridae</taxon>
        <taxon>Pristionchus</taxon>
    </lineage>
</organism>
<evidence type="ECO:0000313" key="2">
    <source>
        <dbReference type="EMBL" id="GMT35645.1"/>
    </source>
</evidence>
<dbReference type="PANTHER" id="PTHR12121">
    <property type="entry name" value="CARBON CATABOLITE REPRESSOR PROTEIN 4"/>
    <property type="match status" value="1"/>
</dbReference>
<dbReference type="InterPro" id="IPR005135">
    <property type="entry name" value="Endo/exonuclease/phosphatase"/>
</dbReference>
<dbReference type="AlphaFoldDB" id="A0AAV5WVW2"/>
<accession>A0AAV5WVW2</accession>